<evidence type="ECO:0000313" key="2">
    <source>
        <dbReference type="Proteomes" id="UP000426246"/>
    </source>
</evidence>
<dbReference type="RefSeq" id="WP_155699485.1">
    <property type="nucleotide sequence ID" value="NZ_CP034235.1"/>
</dbReference>
<dbReference type="KEGG" id="ppsc:EHS13_05960"/>
<organism evidence="1 2">
    <name type="scientific">Paenibacillus psychroresistens</name>
    <dbReference type="NCBI Taxonomy" id="1778678"/>
    <lineage>
        <taxon>Bacteria</taxon>
        <taxon>Bacillati</taxon>
        <taxon>Bacillota</taxon>
        <taxon>Bacilli</taxon>
        <taxon>Bacillales</taxon>
        <taxon>Paenibacillaceae</taxon>
        <taxon>Paenibacillus</taxon>
    </lineage>
</organism>
<dbReference type="Proteomes" id="UP000426246">
    <property type="component" value="Chromosome"/>
</dbReference>
<dbReference type="OrthoDB" id="2676652at2"/>
<dbReference type="InterPro" id="IPR027417">
    <property type="entry name" value="P-loop_NTPase"/>
</dbReference>
<keyword evidence="2" id="KW-1185">Reference proteome</keyword>
<evidence type="ECO:0008006" key="3">
    <source>
        <dbReference type="Google" id="ProtNLM"/>
    </source>
</evidence>
<evidence type="ECO:0000313" key="1">
    <source>
        <dbReference type="EMBL" id="QGQ94480.1"/>
    </source>
</evidence>
<dbReference type="AlphaFoldDB" id="A0A6B8RE85"/>
<sequence length="414" mass="45967">MKILAAVCNSEQNDYLLDLAKEAIDVQLVIVHSYEQMILKLGGIYERIIIHCELFTEAYPWDWMTEIKLRQPHSKVTIALSLKTYDSIYNDVIMRLAADYEFTIIPLGLTEKEIMERFTDGLLANSTIPIARNGSLIAVKSASPKDGATTVAVSTALSLAKTTNLSIGLLDLNLKSPDIKDNFNIAQLGKSLFSLRPKISTNSIQSADIMEHCYTYKGYKNLHLLLGSHRRDTAGDLTMDQTKNLLDAAKRTFDIVIADVHTFPDNAATVCAIKHADERWLVTQPSYTSFKISWADWYECFWRHCGLDKTDFSLIVNRSNTNHAIKVNGIGSELGMKIEGVITNVAGGVGIKAVNEGIPLLLAEHNGLFTKEINLIAAQLLGRMGTKLTNAKPADKLQTSRLSKMIAMMLAKFE</sequence>
<name>A0A6B8RE85_9BACL</name>
<proteinExistence type="predicted"/>
<reference evidence="2" key="1">
    <citation type="submission" date="2018-11" db="EMBL/GenBank/DDBJ databases">
        <title>Complete genome sequence of Paenibacillus sp. ML311-T8.</title>
        <authorList>
            <person name="Nam Y.-D."/>
            <person name="Kang J."/>
            <person name="Chung W.-H."/>
            <person name="Park Y.S."/>
        </authorList>
    </citation>
    <scope>NUCLEOTIDE SEQUENCE [LARGE SCALE GENOMIC DNA]</scope>
    <source>
        <strain evidence="2">ML311-T8</strain>
    </source>
</reference>
<dbReference type="SUPFAM" id="SSF52540">
    <property type="entry name" value="P-loop containing nucleoside triphosphate hydrolases"/>
    <property type="match status" value="1"/>
</dbReference>
<accession>A0A6B8RE85</accession>
<gene>
    <name evidence="1" type="ORF">EHS13_05960</name>
</gene>
<dbReference type="EMBL" id="CP034235">
    <property type="protein sequence ID" value="QGQ94480.1"/>
    <property type="molecule type" value="Genomic_DNA"/>
</dbReference>
<dbReference type="Gene3D" id="3.40.50.300">
    <property type="entry name" value="P-loop containing nucleotide triphosphate hydrolases"/>
    <property type="match status" value="1"/>
</dbReference>
<protein>
    <recommendedName>
        <fullName evidence="3">AAA domain-containing protein</fullName>
    </recommendedName>
</protein>